<organism evidence="10 11">
    <name type="scientific">Ameca splendens</name>
    <dbReference type="NCBI Taxonomy" id="208324"/>
    <lineage>
        <taxon>Eukaryota</taxon>
        <taxon>Metazoa</taxon>
        <taxon>Chordata</taxon>
        <taxon>Craniata</taxon>
        <taxon>Vertebrata</taxon>
        <taxon>Euteleostomi</taxon>
        <taxon>Actinopterygii</taxon>
        <taxon>Neopterygii</taxon>
        <taxon>Teleostei</taxon>
        <taxon>Neoteleostei</taxon>
        <taxon>Acanthomorphata</taxon>
        <taxon>Ovalentaria</taxon>
        <taxon>Atherinomorphae</taxon>
        <taxon>Cyprinodontiformes</taxon>
        <taxon>Goodeidae</taxon>
        <taxon>Ameca</taxon>
    </lineage>
</organism>
<dbReference type="PROSITE" id="PS00237">
    <property type="entry name" value="G_PROTEIN_RECEP_F1_1"/>
    <property type="match status" value="1"/>
</dbReference>
<dbReference type="Gene3D" id="1.20.1070.10">
    <property type="entry name" value="Rhodopsin 7-helix transmembrane proteins"/>
    <property type="match status" value="1"/>
</dbReference>
<keyword evidence="6" id="KW-0675">Receptor</keyword>
<evidence type="ECO:0000256" key="7">
    <source>
        <dbReference type="ARBA" id="ARBA00023180"/>
    </source>
</evidence>
<evidence type="ECO:0000256" key="8">
    <source>
        <dbReference type="ARBA" id="ARBA00023224"/>
    </source>
</evidence>
<evidence type="ECO:0000256" key="5">
    <source>
        <dbReference type="ARBA" id="ARBA00023136"/>
    </source>
</evidence>
<dbReference type="InterPro" id="IPR017452">
    <property type="entry name" value="GPCR_Rhodpsn_7TM"/>
</dbReference>
<dbReference type="EMBL" id="JAHRIP010092192">
    <property type="protein sequence ID" value="MEQ2317063.1"/>
    <property type="molecule type" value="Genomic_DNA"/>
</dbReference>
<evidence type="ECO:0000313" key="11">
    <source>
        <dbReference type="Proteomes" id="UP001469553"/>
    </source>
</evidence>
<dbReference type="Pfam" id="PF00001">
    <property type="entry name" value="7tm_1"/>
    <property type="match status" value="1"/>
</dbReference>
<comment type="caution">
    <text evidence="10">The sequence shown here is derived from an EMBL/GenBank/DDBJ whole genome shotgun (WGS) entry which is preliminary data.</text>
</comment>
<dbReference type="InterPro" id="IPR000276">
    <property type="entry name" value="GPCR_Rhodpsn"/>
</dbReference>
<keyword evidence="8" id="KW-0807">Transducer</keyword>
<dbReference type="Proteomes" id="UP001469553">
    <property type="component" value="Unassembled WGS sequence"/>
</dbReference>
<evidence type="ECO:0000256" key="6">
    <source>
        <dbReference type="ARBA" id="ARBA00023170"/>
    </source>
</evidence>
<protein>
    <recommendedName>
        <fullName evidence="9">G-protein coupled receptors family 1 profile domain-containing protein</fullName>
    </recommendedName>
</protein>
<sequence length="153" mass="16778">MAMFYGNIYSSVWCLALVALDRYVALVHPCGAKTLRSRQMTLYMTGAVRLVMLAAMLPLLLSQQTYPLHDLSTSPPAMMHYQRANKPTSSCRTSVHCSSFASCCQSSLHVVLPLHRTTHPAGYRQALGSCYQGDGRLQCVSAAQQSPLAPDLQ</sequence>
<evidence type="ECO:0000256" key="3">
    <source>
        <dbReference type="ARBA" id="ARBA00022989"/>
    </source>
</evidence>
<keyword evidence="2" id="KW-0812">Transmembrane</keyword>
<dbReference type="PROSITE" id="PS50262">
    <property type="entry name" value="G_PROTEIN_RECEP_F1_2"/>
    <property type="match status" value="1"/>
</dbReference>
<keyword evidence="7" id="KW-0325">Glycoprotein</keyword>
<evidence type="ECO:0000256" key="4">
    <source>
        <dbReference type="ARBA" id="ARBA00023040"/>
    </source>
</evidence>
<comment type="subcellular location">
    <subcellularLocation>
        <location evidence="1">Membrane</location>
        <topology evidence="1">Multi-pass membrane protein</topology>
    </subcellularLocation>
</comment>
<name>A0ABV1AEQ9_9TELE</name>
<evidence type="ECO:0000256" key="1">
    <source>
        <dbReference type="ARBA" id="ARBA00004141"/>
    </source>
</evidence>
<keyword evidence="11" id="KW-1185">Reference proteome</keyword>
<dbReference type="SUPFAM" id="SSF81321">
    <property type="entry name" value="Family A G protein-coupled receptor-like"/>
    <property type="match status" value="1"/>
</dbReference>
<evidence type="ECO:0000256" key="2">
    <source>
        <dbReference type="ARBA" id="ARBA00022692"/>
    </source>
</evidence>
<evidence type="ECO:0000313" key="10">
    <source>
        <dbReference type="EMBL" id="MEQ2317063.1"/>
    </source>
</evidence>
<gene>
    <name evidence="10" type="ORF">AMECASPLE_038913</name>
</gene>
<keyword evidence="5" id="KW-0472">Membrane</keyword>
<keyword evidence="3" id="KW-1133">Transmembrane helix</keyword>
<dbReference type="PANTHER" id="PTHR24232:SF22">
    <property type="entry name" value="PROTEINASE-ACTIVATED RECEPTOR 4"/>
    <property type="match status" value="1"/>
</dbReference>
<reference evidence="10 11" key="1">
    <citation type="submission" date="2021-06" db="EMBL/GenBank/DDBJ databases">
        <authorList>
            <person name="Palmer J.M."/>
        </authorList>
    </citation>
    <scope>NUCLEOTIDE SEQUENCE [LARGE SCALE GENOMIC DNA]</scope>
    <source>
        <strain evidence="10 11">AS_MEX2019</strain>
        <tissue evidence="10">Muscle</tissue>
    </source>
</reference>
<accession>A0ABV1AEQ9</accession>
<keyword evidence="4" id="KW-0297">G-protein coupled receptor</keyword>
<feature type="domain" description="G-protein coupled receptors family 1 profile" evidence="9">
    <location>
        <begin position="1"/>
        <end position="114"/>
    </location>
</feature>
<evidence type="ECO:0000259" key="9">
    <source>
        <dbReference type="PROSITE" id="PS50262"/>
    </source>
</evidence>
<dbReference type="PANTHER" id="PTHR24232">
    <property type="entry name" value="G-PROTEIN COUPLED RECEPTOR"/>
    <property type="match status" value="1"/>
</dbReference>
<proteinExistence type="predicted"/>